<comment type="subcellular location">
    <subcellularLocation>
        <location evidence="1 5">Cytoplasm</location>
    </subcellularLocation>
</comment>
<dbReference type="InterPro" id="IPR003783">
    <property type="entry name" value="Regulatory_RecX"/>
</dbReference>
<dbReference type="Proteomes" id="UP001431572">
    <property type="component" value="Chromosome 1"/>
</dbReference>
<keyword evidence="4 5" id="KW-0963">Cytoplasm</keyword>
<evidence type="ECO:0000256" key="1">
    <source>
        <dbReference type="ARBA" id="ARBA00004496"/>
    </source>
</evidence>
<evidence type="ECO:0000313" key="12">
    <source>
        <dbReference type="Proteomes" id="UP001431572"/>
    </source>
</evidence>
<dbReference type="Pfam" id="PF21982">
    <property type="entry name" value="RecX_HTH1"/>
    <property type="match status" value="1"/>
</dbReference>
<feature type="domain" description="RecX third three-helical" evidence="7">
    <location>
        <begin position="184"/>
        <end position="229"/>
    </location>
</feature>
<dbReference type="InterPro" id="IPR053925">
    <property type="entry name" value="RecX_HTH_3rd"/>
</dbReference>
<dbReference type="InterPro" id="IPR053924">
    <property type="entry name" value="RecX_HTH_2nd"/>
</dbReference>
<evidence type="ECO:0000259" key="8">
    <source>
        <dbReference type="Pfam" id="PF21982"/>
    </source>
</evidence>
<dbReference type="HAMAP" id="MF_01114">
    <property type="entry name" value="RecX"/>
    <property type="match status" value="1"/>
</dbReference>
<dbReference type="PANTHER" id="PTHR33602">
    <property type="entry name" value="REGULATORY PROTEIN RECX FAMILY PROTEIN"/>
    <property type="match status" value="1"/>
</dbReference>
<sequence length="246" mass="27871">MFRSNKPPQPQFHGSGIITSVDTQKTDHERVNIFLDGQYAFSLTAILAAEQRLIAGKYLDAEAVAELQSADLYHRALSAALNMLSRRAHTEAEIRNKLKRAYPDIATSTVSRVLARLKELKYLDDEEFARMWVQSRTSYAPRGSLLIKRELSAKGVKEEQIDEAVNAVLATPQESEDGEERTLEEQQALELARRKAHSLAGEDWAGFYRKMGGFLARRGYNFSIINEVVREAWKELKEESPGEDLE</sequence>
<dbReference type="GO" id="GO:0006282">
    <property type="term" value="P:regulation of DNA repair"/>
    <property type="evidence" value="ECO:0007669"/>
    <property type="project" value="UniProtKB-UniRule"/>
</dbReference>
<dbReference type="EMBL" id="CP128399">
    <property type="protein sequence ID" value="WJW65595.1"/>
    <property type="molecule type" value="Genomic_DNA"/>
</dbReference>
<dbReference type="EMBL" id="JACATZ010000001">
    <property type="protein sequence ID" value="NWJ46219.1"/>
    <property type="molecule type" value="Genomic_DNA"/>
</dbReference>
<evidence type="ECO:0000256" key="3">
    <source>
        <dbReference type="ARBA" id="ARBA00018111"/>
    </source>
</evidence>
<reference evidence="10" key="2">
    <citation type="journal article" date="2024" name="Nature">
        <title>Anoxygenic phototroph of the Chloroflexota uses a type I reaction centre.</title>
        <authorList>
            <person name="Tsuji J.M."/>
            <person name="Shaw N.A."/>
            <person name="Nagashima S."/>
            <person name="Venkiteswaran J.J."/>
            <person name="Schiff S.L."/>
            <person name="Watanabe T."/>
            <person name="Fukui M."/>
            <person name="Hanada S."/>
            <person name="Tank M."/>
            <person name="Neufeld J.D."/>
        </authorList>
    </citation>
    <scope>NUCLEOTIDE SEQUENCE</scope>
    <source>
        <strain evidence="10">L227-S17</strain>
    </source>
</reference>
<organism evidence="9 11">
    <name type="scientific">Candidatus Chlorohelix allophototropha</name>
    <dbReference type="NCBI Taxonomy" id="3003348"/>
    <lineage>
        <taxon>Bacteria</taxon>
        <taxon>Bacillati</taxon>
        <taxon>Chloroflexota</taxon>
        <taxon>Chloroflexia</taxon>
        <taxon>Candidatus Chloroheliales</taxon>
        <taxon>Candidatus Chloroheliaceae</taxon>
        <taxon>Candidatus Chlorohelix</taxon>
    </lineage>
</organism>
<evidence type="ECO:0000259" key="7">
    <source>
        <dbReference type="Pfam" id="PF21981"/>
    </source>
</evidence>
<evidence type="ECO:0000313" key="11">
    <source>
        <dbReference type="Proteomes" id="UP000521676"/>
    </source>
</evidence>
<feature type="domain" description="RecX first three-helical" evidence="8">
    <location>
        <begin position="76"/>
        <end position="116"/>
    </location>
</feature>
<comment type="similarity">
    <text evidence="2 5">Belongs to the RecX family.</text>
</comment>
<reference evidence="9 11" key="1">
    <citation type="submission" date="2020-06" db="EMBL/GenBank/DDBJ databases">
        <title>Anoxygenic phototrophic Chloroflexota member uses a Type I reaction center.</title>
        <authorList>
            <person name="Tsuji J.M."/>
            <person name="Shaw N.A."/>
            <person name="Nagashima S."/>
            <person name="Venkiteswaran J."/>
            <person name="Schiff S.L."/>
            <person name="Hanada S."/>
            <person name="Tank M."/>
            <person name="Neufeld J.D."/>
        </authorList>
    </citation>
    <scope>NUCLEOTIDE SEQUENCE [LARGE SCALE GENOMIC DNA]</scope>
    <source>
        <strain evidence="9">L227-S17</strain>
    </source>
</reference>
<dbReference type="RefSeq" id="WP_341467481.1">
    <property type="nucleotide sequence ID" value="NZ_CP128399.1"/>
</dbReference>
<feature type="domain" description="RecX second three-helical" evidence="6">
    <location>
        <begin position="124"/>
        <end position="164"/>
    </location>
</feature>
<evidence type="ECO:0000259" key="6">
    <source>
        <dbReference type="Pfam" id="PF02631"/>
    </source>
</evidence>
<evidence type="ECO:0000313" key="10">
    <source>
        <dbReference type="EMBL" id="WJW65595.1"/>
    </source>
</evidence>
<dbReference type="AlphaFoldDB" id="A0A8T7M1U4"/>
<dbReference type="Gene3D" id="1.10.10.10">
    <property type="entry name" value="Winged helix-like DNA-binding domain superfamily/Winged helix DNA-binding domain"/>
    <property type="match status" value="3"/>
</dbReference>
<proteinExistence type="inferred from homology"/>
<dbReference type="InterPro" id="IPR053926">
    <property type="entry name" value="RecX_HTH_1st"/>
</dbReference>
<evidence type="ECO:0000256" key="5">
    <source>
        <dbReference type="HAMAP-Rule" id="MF_01114"/>
    </source>
</evidence>
<dbReference type="GO" id="GO:0005737">
    <property type="term" value="C:cytoplasm"/>
    <property type="evidence" value="ECO:0007669"/>
    <property type="project" value="UniProtKB-SubCell"/>
</dbReference>
<dbReference type="Pfam" id="PF21981">
    <property type="entry name" value="RecX_HTH3"/>
    <property type="match status" value="1"/>
</dbReference>
<protein>
    <recommendedName>
        <fullName evidence="3 5">Regulatory protein RecX</fullName>
    </recommendedName>
</protein>
<gene>
    <name evidence="5" type="primary">recX</name>
    <name evidence="9" type="ORF">HXX08_10095</name>
    <name evidence="10" type="ORF">OZ401_001363</name>
</gene>
<accession>A0A8T7M1U4</accession>
<keyword evidence="12" id="KW-1185">Reference proteome</keyword>
<evidence type="ECO:0000256" key="4">
    <source>
        <dbReference type="ARBA" id="ARBA00022490"/>
    </source>
</evidence>
<dbReference type="Pfam" id="PF02631">
    <property type="entry name" value="RecX_HTH2"/>
    <property type="match status" value="1"/>
</dbReference>
<dbReference type="PANTHER" id="PTHR33602:SF1">
    <property type="entry name" value="REGULATORY PROTEIN RECX FAMILY PROTEIN"/>
    <property type="match status" value="1"/>
</dbReference>
<evidence type="ECO:0000256" key="2">
    <source>
        <dbReference type="ARBA" id="ARBA00009695"/>
    </source>
</evidence>
<dbReference type="InterPro" id="IPR036388">
    <property type="entry name" value="WH-like_DNA-bd_sf"/>
</dbReference>
<dbReference type="Proteomes" id="UP000521676">
    <property type="component" value="Unassembled WGS sequence"/>
</dbReference>
<evidence type="ECO:0000313" key="9">
    <source>
        <dbReference type="EMBL" id="NWJ46219.1"/>
    </source>
</evidence>
<name>A0A8T7M1U4_9CHLR</name>
<comment type="function">
    <text evidence="5">Modulates RecA activity.</text>
</comment>